<organism evidence="2 3">
    <name type="scientific">Paenibacillus roseus</name>
    <dbReference type="NCBI Taxonomy" id="2798579"/>
    <lineage>
        <taxon>Bacteria</taxon>
        <taxon>Bacillati</taxon>
        <taxon>Bacillota</taxon>
        <taxon>Bacilli</taxon>
        <taxon>Bacillales</taxon>
        <taxon>Paenibacillaceae</taxon>
        <taxon>Paenibacillus</taxon>
    </lineage>
</organism>
<name>A0A934J9B6_9BACL</name>
<evidence type="ECO:0000313" key="3">
    <source>
        <dbReference type="Proteomes" id="UP000640274"/>
    </source>
</evidence>
<sequence length="114" mass="12646">MKSIPITKSYALSADDHNFVLQRKHTVDPTKAPGYKPDPAKSPPISREEWRDIGWYPLTRSGLISAVEIALLREVNGSTEATTLAALLSEYTAETVRLREIIVNTVGPLFPEVQ</sequence>
<proteinExistence type="predicted"/>
<feature type="region of interest" description="Disordered" evidence="1">
    <location>
        <begin position="26"/>
        <end position="46"/>
    </location>
</feature>
<reference evidence="2" key="1">
    <citation type="submission" date="2020-12" db="EMBL/GenBank/DDBJ databases">
        <authorList>
            <person name="Huq M.A."/>
        </authorList>
    </citation>
    <scope>NUCLEOTIDE SEQUENCE</scope>
    <source>
        <strain evidence="2">MAHUQ-46</strain>
    </source>
</reference>
<dbReference type="AlphaFoldDB" id="A0A934J9B6"/>
<evidence type="ECO:0000313" key="2">
    <source>
        <dbReference type="EMBL" id="MBJ6364219.1"/>
    </source>
</evidence>
<comment type="caution">
    <text evidence="2">The sequence shown here is derived from an EMBL/GenBank/DDBJ whole genome shotgun (WGS) entry which is preliminary data.</text>
</comment>
<dbReference type="EMBL" id="JAELUP010000117">
    <property type="protein sequence ID" value="MBJ6364219.1"/>
    <property type="molecule type" value="Genomic_DNA"/>
</dbReference>
<dbReference type="RefSeq" id="WP_199021815.1">
    <property type="nucleotide sequence ID" value="NZ_JAELUP010000117.1"/>
</dbReference>
<gene>
    <name evidence="2" type="ORF">JFN88_23665</name>
</gene>
<accession>A0A934J9B6</accession>
<keyword evidence="3" id="KW-1185">Reference proteome</keyword>
<evidence type="ECO:0000256" key="1">
    <source>
        <dbReference type="SAM" id="MobiDB-lite"/>
    </source>
</evidence>
<protein>
    <submittedName>
        <fullName evidence="2">Uncharacterized protein</fullName>
    </submittedName>
</protein>
<dbReference type="Proteomes" id="UP000640274">
    <property type="component" value="Unassembled WGS sequence"/>
</dbReference>